<sequence>MCRICILVAAVATVVSGAQAQERQPFHIARFSDSRTIGLAITSSITPTDTQYDFEVGIGLTETSPGGEILFVDHGMHSVRVRCEAPGVVEVGGFNHFMPTPSSLGNWMQDLWRSLCQTPSS</sequence>
<accession>A0A9W5F348</accession>
<evidence type="ECO:0000313" key="3">
    <source>
        <dbReference type="Proteomes" id="UP000191933"/>
    </source>
</evidence>
<organism evidence="2 3">
    <name type="scientific">Agrobacterium genomosp. 2 str. CFBP 5494</name>
    <dbReference type="NCBI Taxonomy" id="1183436"/>
    <lineage>
        <taxon>Bacteria</taxon>
        <taxon>Pseudomonadati</taxon>
        <taxon>Pseudomonadota</taxon>
        <taxon>Alphaproteobacteria</taxon>
        <taxon>Hyphomicrobiales</taxon>
        <taxon>Rhizobiaceae</taxon>
        <taxon>Rhizobium/Agrobacterium group</taxon>
        <taxon>Agrobacterium</taxon>
        <taxon>Agrobacterium tumefaciens complex</taxon>
    </lineage>
</organism>
<protein>
    <submittedName>
        <fullName evidence="2">Uncharacterized protein</fullName>
    </submittedName>
</protein>
<evidence type="ECO:0000256" key="1">
    <source>
        <dbReference type="SAM" id="SignalP"/>
    </source>
</evidence>
<name>A0A9W5F348_9HYPH</name>
<dbReference type="AlphaFoldDB" id="A0A9W5F348"/>
<reference evidence="2 3" key="1">
    <citation type="submission" date="2016-01" db="EMBL/GenBank/DDBJ databases">
        <authorList>
            <person name="Regsiter A."/>
            <person name="william w."/>
        </authorList>
    </citation>
    <scope>NUCLEOTIDE SEQUENCE [LARGE SCALE GENOMIC DNA]</scope>
    <source>
        <strain evidence="2 3">CFBP 5494</strain>
    </source>
</reference>
<proteinExistence type="predicted"/>
<feature type="signal peptide" evidence="1">
    <location>
        <begin position="1"/>
        <end position="20"/>
    </location>
</feature>
<feature type="chain" id="PRO_5040924569" evidence="1">
    <location>
        <begin position="21"/>
        <end position="121"/>
    </location>
</feature>
<keyword evidence="3" id="KW-1185">Reference proteome</keyword>
<comment type="caution">
    <text evidence="2">The sequence shown here is derived from an EMBL/GenBank/DDBJ whole genome shotgun (WGS) entry which is preliminary data.</text>
</comment>
<gene>
    <name evidence="2" type="ORF">AGR2A_pa40088</name>
</gene>
<dbReference type="EMBL" id="FBVY01000042">
    <property type="protein sequence ID" value="CUX02138.1"/>
    <property type="molecule type" value="Genomic_DNA"/>
</dbReference>
<evidence type="ECO:0000313" key="2">
    <source>
        <dbReference type="EMBL" id="CUX02138.1"/>
    </source>
</evidence>
<dbReference type="Proteomes" id="UP000191933">
    <property type="component" value="Unassembled WGS sequence"/>
</dbReference>
<keyword evidence="1" id="KW-0732">Signal</keyword>